<dbReference type="EMBL" id="JAGYWB010000014">
    <property type="protein sequence ID" value="KAI0498783.1"/>
    <property type="molecule type" value="Genomic_DNA"/>
</dbReference>
<keyword evidence="3" id="KW-0862">Zinc</keyword>
<protein>
    <recommendedName>
        <fullName evidence="6">SWIM-type domain-containing protein</fullName>
    </recommendedName>
</protein>
<organism evidence="7 8">
    <name type="scientific">Dendrobium nobile</name>
    <name type="common">Orchid</name>
    <dbReference type="NCBI Taxonomy" id="94219"/>
    <lineage>
        <taxon>Eukaryota</taxon>
        <taxon>Viridiplantae</taxon>
        <taxon>Streptophyta</taxon>
        <taxon>Embryophyta</taxon>
        <taxon>Tracheophyta</taxon>
        <taxon>Spermatophyta</taxon>
        <taxon>Magnoliopsida</taxon>
        <taxon>Liliopsida</taxon>
        <taxon>Asparagales</taxon>
        <taxon>Orchidaceae</taxon>
        <taxon>Epidendroideae</taxon>
        <taxon>Malaxideae</taxon>
        <taxon>Dendrobiinae</taxon>
        <taxon>Dendrobium</taxon>
    </lineage>
</organism>
<evidence type="ECO:0000313" key="8">
    <source>
        <dbReference type="Proteomes" id="UP000829196"/>
    </source>
</evidence>
<evidence type="ECO:0000256" key="5">
    <source>
        <dbReference type="SAM" id="MobiDB-lite"/>
    </source>
</evidence>
<evidence type="ECO:0000259" key="6">
    <source>
        <dbReference type="PROSITE" id="PS50966"/>
    </source>
</evidence>
<dbReference type="GO" id="GO:0008270">
    <property type="term" value="F:zinc ion binding"/>
    <property type="evidence" value="ECO:0007669"/>
    <property type="project" value="UniProtKB-KW"/>
</dbReference>
<dbReference type="AlphaFoldDB" id="A0A8T3AQU8"/>
<dbReference type="OrthoDB" id="782308at2759"/>
<sequence>MGGSEESGSSPGLENSIVPAAGRSDIDLEKGGEAEVVTSGEFLHLDEGKKDLLGQIVDSEKEAYKLYCDYAHYVGFSVRKGKNAYFLGTKNIKAKEFLCSKAGFKEDEPEATRSKLESRTGCKAMVKFQVDENGKWRVSRLVSEHNHELAKPEERHLLRSARSVTAAKMSSVFRTLLDAGIKTTKVSAYLFDEGTGIENVKFSKKEGQELINSRRLTEVEPGDSQSLVNLFKERAAQDTMFFWDIQLDKEGKLTNFFWRDGRSRIDYDCFGDVLIFDTTHRLNKYICSPFLGINNHGQNIMFGAAFLMDEMTDSFVWLFSTFLKSMNDRPPITIFTNQDEAMDKATEMVFSTTHHHFCMWNISKNAPSQVHNFNSDKELKGLFNKCMQECDSEIEFEETWRNMLVKGRLESHEWLRYLYENRQKWSTAFNKDTFDLGIKSTQRTGINSNVLNVVPNTSSLTKCFLQVEKLLHGWRQTEANEDFNCNQSMPTCAIKHSPILRHASQVYTHKIYKLFEREFLDGLGGLCFEEFPCGGTLYQFKMKMHDEGLKEWIVNLDTLSMEVECSCKKFQSMGILCLHALKAYSLKNISRIPDKYIMKRWTKEARKRIYNLRQNGTSQQEHMEPDSVYLNHVSRYCYDLAMRTQQHAGARKILLNALETAERNIENFFSEQCSAYANADKRLKKSRKENDAGNLFHQDESARSMFHSSINTMLPQYWSTMGSLDDESMPQSHNF</sequence>
<accession>A0A8T3AQU8</accession>
<keyword evidence="2 4" id="KW-0863">Zinc-finger</keyword>
<evidence type="ECO:0000256" key="4">
    <source>
        <dbReference type="PROSITE-ProRule" id="PRU00325"/>
    </source>
</evidence>
<dbReference type="Pfam" id="PF03101">
    <property type="entry name" value="FAR1"/>
    <property type="match status" value="1"/>
</dbReference>
<proteinExistence type="predicted"/>
<gene>
    <name evidence="7" type="ORF">KFK09_019676</name>
</gene>
<dbReference type="Proteomes" id="UP000829196">
    <property type="component" value="Unassembled WGS sequence"/>
</dbReference>
<comment type="caution">
    <text evidence="7">The sequence shown here is derived from an EMBL/GenBank/DDBJ whole genome shotgun (WGS) entry which is preliminary data.</text>
</comment>
<dbReference type="Pfam" id="PF10551">
    <property type="entry name" value="MULE"/>
    <property type="match status" value="1"/>
</dbReference>
<evidence type="ECO:0000256" key="2">
    <source>
        <dbReference type="ARBA" id="ARBA00022771"/>
    </source>
</evidence>
<dbReference type="SMART" id="SM00575">
    <property type="entry name" value="ZnF_PMZ"/>
    <property type="match status" value="1"/>
</dbReference>
<feature type="region of interest" description="Disordered" evidence="5">
    <location>
        <begin position="1"/>
        <end position="21"/>
    </location>
</feature>
<keyword evidence="1" id="KW-0479">Metal-binding</keyword>
<dbReference type="InterPro" id="IPR006564">
    <property type="entry name" value="Znf_PMZ"/>
</dbReference>
<feature type="domain" description="SWIM-type" evidence="6">
    <location>
        <begin position="552"/>
        <end position="588"/>
    </location>
</feature>
<dbReference type="InterPro" id="IPR018289">
    <property type="entry name" value="MULE_transposase_dom"/>
</dbReference>
<evidence type="ECO:0000256" key="3">
    <source>
        <dbReference type="ARBA" id="ARBA00022833"/>
    </source>
</evidence>
<dbReference type="Pfam" id="PF04434">
    <property type="entry name" value="SWIM"/>
    <property type="match status" value="1"/>
</dbReference>
<evidence type="ECO:0000313" key="7">
    <source>
        <dbReference type="EMBL" id="KAI0498783.1"/>
    </source>
</evidence>
<dbReference type="InterPro" id="IPR004330">
    <property type="entry name" value="FAR1_DNA_bnd_dom"/>
</dbReference>
<dbReference type="InterPro" id="IPR007527">
    <property type="entry name" value="Znf_SWIM"/>
</dbReference>
<reference evidence="7" key="1">
    <citation type="journal article" date="2022" name="Front. Genet.">
        <title>Chromosome-Scale Assembly of the Dendrobium nobile Genome Provides Insights Into the Molecular Mechanism of the Biosynthesis of the Medicinal Active Ingredient of Dendrobium.</title>
        <authorList>
            <person name="Xu Q."/>
            <person name="Niu S.-C."/>
            <person name="Li K.-L."/>
            <person name="Zheng P.-J."/>
            <person name="Zhang X.-J."/>
            <person name="Jia Y."/>
            <person name="Liu Y."/>
            <person name="Niu Y.-X."/>
            <person name="Yu L.-H."/>
            <person name="Chen D.-F."/>
            <person name="Zhang G.-Q."/>
        </authorList>
    </citation>
    <scope>NUCLEOTIDE SEQUENCE</scope>
    <source>
        <tissue evidence="7">Leaf</tissue>
    </source>
</reference>
<dbReference type="PROSITE" id="PS50966">
    <property type="entry name" value="ZF_SWIM"/>
    <property type="match status" value="1"/>
</dbReference>
<dbReference type="PANTHER" id="PTHR47718">
    <property type="entry name" value="OS01G0519700 PROTEIN"/>
    <property type="match status" value="1"/>
</dbReference>
<dbReference type="PANTHER" id="PTHR47718:SF17">
    <property type="entry name" value="PROTEIN FAR1-RELATED SEQUENCE 5-LIKE"/>
    <property type="match status" value="1"/>
</dbReference>
<keyword evidence="8" id="KW-1185">Reference proteome</keyword>
<evidence type="ECO:0000256" key="1">
    <source>
        <dbReference type="ARBA" id="ARBA00022723"/>
    </source>
</evidence>
<name>A0A8T3AQU8_DENNO</name>
<feature type="compositionally biased region" description="Low complexity" evidence="5">
    <location>
        <begin position="1"/>
        <end position="12"/>
    </location>
</feature>